<evidence type="ECO:0008006" key="3">
    <source>
        <dbReference type="Google" id="ProtNLM"/>
    </source>
</evidence>
<comment type="caution">
    <text evidence="1">The sequence shown here is derived from an EMBL/GenBank/DDBJ whole genome shotgun (WGS) entry which is preliminary data.</text>
</comment>
<dbReference type="RefSeq" id="WP_134003602.1">
    <property type="nucleotide sequence ID" value="NZ_SODU01000002.1"/>
</dbReference>
<evidence type="ECO:0000313" key="1">
    <source>
        <dbReference type="EMBL" id="TDW90862.1"/>
    </source>
</evidence>
<evidence type="ECO:0000313" key="2">
    <source>
        <dbReference type="Proteomes" id="UP000295060"/>
    </source>
</evidence>
<sequence>MAWLRIIREASAKRELTTLRGRLLERLNVRRPGLQAAIDQHAAAVRDILGLTVGSAGPVELAAYARGVQDSAAERGWRFERIAGSDDWVTVRLLATASLAASDLRSGLQDLPRL</sequence>
<organism evidence="1 2">
    <name type="scientific">Kribbella pratensis</name>
    <dbReference type="NCBI Taxonomy" id="2512112"/>
    <lineage>
        <taxon>Bacteria</taxon>
        <taxon>Bacillati</taxon>
        <taxon>Actinomycetota</taxon>
        <taxon>Actinomycetes</taxon>
        <taxon>Propionibacteriales</taxon>
        <taxon>Kribbellaceae</taxon>
        <taxon>Kribbella</taxon>
    </lineage>
</organism>
<protein>
    <recommendedName>
        <fullName evidence="3">PucR family transcriptional regulator</fullName>
    </recommendedName>
</protein>
<dbReference type="EMBL" id="SODU01000002">
    <property type="protein sequence ID" value="TDW90862.1"/>
    <property type="molecule type" value="Genomic_DNA"/>
</dbReference>
<keyword evidence="2" id="KW-1185">Reference proteome</keyword>
<name>A0ABY2FHK2_9ACTN</name>
<reference evidence="1 2" key="1">
    <citation type="submission" date="2019-03" db="EMBL/GenBank/DDBJ databases">
        <title>Genomic Encyclopedia of Type Strains, Phase III (KMG-III): the genomes of soil and plant-associated and newly described type strains.</title>
        <authorList>
            <person name="Whitman W."/>
        </authorList>
    </citation>
    <scope>NUCLEOTIDE SEQUENCE [LARGE SCALE GENOMIC DNA]</scope>
    <source>
        <strain evidence="1 2">VKMAc-2574</strain>
    </source>
</reference>
<accession>A0ABY2FHK2</accession>
<proteinExistence type="predicted"/>
<dbReference type="Proteomes" id="UP000295060">
    <property type="component" value="Unassembled WGS sequence"/>
</dbReference>
<gene>
    <name evidence="1" type="ORF">EV137_4691</name>
</gene>
<dbReference type="Pfam" id="PF19939">
    <property type="entry name" value="DUF6401"/>
    <property type="match status" value="1"/>
</dbReference>
<dbReference type="InterPro" id="IPR045647">
    <property type="entry name" value="DUF6401"/>
</dbReference>